<evidence type="ECO:0000313" key="3">
    <source>
        <dbReference type="Proteomes" id="UP000092993"/>
    </source>
</evidence>
<dbReference type="AlphaFoldDB" id="A0A1C7LXE6"/>
<dbReference type="Proteomes" id="UP000092993">
    <property type="component" value="Unassembled WGS sequence"/>
</dbReference>
<dbReference type="InterPro" id="IPR037056">
    <property type="entry name" value="RNase_H1_N_sf"/>
</dbReference>
<reference evidence="2 3" key="1">
    <citation type="submission" date="2016-03" db="EMBL/GenBank/DDBJ databases">
        <title>Whole genome sequencing of Grifola frondosa 9006-11.</title>
        <authorList>
            <person name="Min B."/>
            <person name="Park H."/>
            <person name="Kim J.-G."/>
            <person name="Cho H."/>
            <person name="Oh Y.-L."/>
            <person name="Kong W.-S."/>
            <person name="Choi I.-G."/>
        </authorList>
    </citation>
    <scope>NUCLEOTIDE SEQUENCE [LARGE SCALE GENOMIC DNA]</scope>
    <source>
        <strain evidence="2 3">9006-11</strain>
    </source>
</reference>
<proteinExistence type="predicted"/>
<comment type="caution">
    <text evidence="2">The sequence shown here is derived from an EMBL/GenBank/DDBJ whole genome shotgun (WGS) entry which is preliminary data.</text>
</comment>
<evidence type="ECO:0000313" key="2">
    <source>
        <dbReference type="EMBL" id="OBZ69373.1"/>
    </source>
</evidence>
<sequence>MPALYTVLGGQDHGVYSQRPELALGKYMKPLPIVIQCPSQTHANKVYQLERTILHLPPDPSPQQVIRALEDAGMDGIFLAKKVYAVVFGHQTGIYYDWDGVEAATKHFPGQKQKGFSDFGQAVKYWIMKGKQVEVEKGDTHFNVPGWAAARVQTPLGAAGQNSTAPSMPQTFEPMPTPAGSSEHIADVISSFHTLNLQEIPPTHASSATAGCRAAASCAARIPAPQTLPHRWPAVFYHDRELCQDSLCPDGAQACSYLDFRVLG</sequence>
<keyword evidence="3" id="KW-1185">Reference proteome</keyword>
<dbReference type="InterPro" id="IPR011320">
    <property type="entry name" value="RNase_H1_N"/>
</dbReference>
<feature type="domain" description="Ribonuclease H1 N-terminal" evidence="1">
    <location>
        <begin position="82"/>
        <end position="125"/>
    </location>
</feature>
<evidence type="ECO:0000259" key="1">
    <source>
        <dbReference type="Pfam" id="PF01693"/>
    </source>
</evidence>
<dbReference type="OrthoDB" id="2731825at2759"/>
<gene>
    <name evidence="2" type="ORF">A0H81_10603</name>
</gene>
<dbReference type="InterPro" id="IPR009027">
    <property type="entry name" value="Ribosomal_bL9/RNase_H1_N"/>
</dbReference>
<dbReference type="Pfam" id="PF01693">
    <property type="entry name" value="Cauli_VI"/>
    <property type="match status" value="1"/>
</dbReference>
<organism evidence="2 3">
    <name type="scientific">Grifola frondosa</name>
    <name type="common">Maitake</name>
    <name type="synonym">Polyporus frondosus</name>
    <dbReference type="NCBI Taxonomy" id="5627"/>
    <lineage>
        <taxon>Eukaryota</taxon>
        <taxon>Fungi</taxon>
        <taxon>Dikarya</taxon>
        <taxon>Basidiomycota</taxon>
        <taxon>Agaricomycotina</taxon>
        <taxon>Agaricomycetes</taxon>
        <taxon>Polyporales</taxon>
        <taxon>Grifolaceae</taxon>
        <taxon>Grifola</taxon>
    </lineage>
</organism>
<dbReference type="SUPFAM" id="SSF55658">
    <property type="entry name" value="L9 N-domain-like"/>
    <property type="match status" value="1"/>
</dbReference>
<dbReference type="Gene3D" id="3.40.970.10">
    <property type="entry name" value="Ribonuclease H1, N-terminal domain"/>
    <property type="match status" value="1"/>
</dbReference>
<dbReference type="EMBL" id="LUGG01000017">
    <property type="protein sequence ID" value="OBZ69373.1"/>
    <property type="molecule type" value="Genomic_DNA"/>
</dbReference>
<protein>
    <recommendedName>
        <fullName evidence="1">Ribonuclease H1 N-terminal domain-containing protein</fullName>
    </recommendedName>
</protein>
<accession>A0A1C7LXE6</accession>
<name>A0A1C7LXE6_GRIFR</name>